<sequence length="101" mass="10780">MQSPRYLTVPTDPLLLLSSPPCSPLPFDWHTWTEGPPTVADFDLEAAEGVVCLGDGRTVDLAARERSEFVVVRKGAIVSKAAAGRDDILDSAANTNIIATD</sequence>
<evidence type="ECO:0000313" key="1">
    <source>
        <dbReference type="EMBL" id="PJF17060.1"/>
    </source>
</evidence>
<name>A0A2H9THG8_9FUNG</name>
<dbReference type="Proteomes" id="UP000240830">
    <property type="component" value="Unassembled WGS sequence"/>
</dbReference>
<reference evidence="1 2" key="1">
    <citation type="submission" date="2016-10" db="EMBL/GenBank/DDBJ databases">
        <title>The genome of Paramicrosporidium saccamoebae is the missing link in understanding Cryptomycota and Microsporidia evolution.</title>
        <authorList>
            <person name="Quandt C.A."/>
            <person name="Beaudet D."/>
            <person name="Corsaro D."/>
            <person name="Michel R."/>
            <person name="Corradi N."/>
            <person name="James T."/>
        </authorList>
    </citation>
    <scope>NUCLEOTIDE SEQUENCE [LARGE SCALE GENOMIC DNA]</scope>
    <source>
        <strain evidence="1 2">KSL3</strain>
    </source>
</reference>
<protein>
    <submittedName>
        <fullName evidence="1">Uncharacterized protein</fullName>
    </submittedName>
</protein>
<dbReference type="EMBL" id="MTSL01000191">
    <property type="protein sequence ID" value="PJF17060.1"/>
    <property type="molecule type" value="Genomic_DNA"/>
</dbReference>
<keyword evidence="2" id="KW-1185">Reference proteome</keyword>
<evidence type="ECO:0000313" key="2">
    <source>
        <dbReference type="Proteomes" id="UP000240830"/>
    </source>
</evidence>
<dbReference type="AlphaFoldDB" id="A0A2H9THG8"/>
<organism evidence="1 2">
    <name type="scientific">Paramicrosporidium saccamoebae</name>
    <dbReference type="NCBI Taxonomy" id="1246581"/>
    <lineage>
        <taxon>Eukaryota</taxon>
        <taxon>Fungi</taxon>
        <taxon>Fungi incertae sedis</taxon>
        <taxon>Cryptomycota</taxon>
        <taxon>Cryptomycota incertae sedis</taxon>
        <taxon>Paramicrosporidium</taxon>
    </lineage>
</organism>
<gene>
    <name evidence="1" type="ORF">PSACC_03108</name>
</gene>
<proteinExistence type="predicted"/>
<accession>A0A2H9THG8</accession>
<comment type="caution">
    <text evidence="1">The sequence shown here is derived from an EMBL/GenBank/DDBJ whole genome shotgun (WGS) entry which is preliminary data.</text>
</comment>